<organism evidence="7">
    <name type="scientific">Thermodesulfatator atlanticus</name>
    <dbReference type="NCBI Taxonomy" id="501497"/>
    <lineage>
        <taxon>Bacteria</taxon>
        <taxon>Pseudomonadati</taxon>
        <taxon>Thermodesulfobacteriota</taxon>
        <taxon>Thermodesulfobacteria</taxon>
        <taxon>Thermodesulfobacteriales</taxon>
        <taxon>Thermodesulfatatoraceae</taxon>
        <taxon>Thermodesulfatator</taxon>
    </lineage>
</organism>
<dbReference type="InterPro" id="IPR013766">
    <property type="entry name" value="Thioredoxin_domain"/>
</dbReference>
<evidence type="ECO:0000256" key="2">
    <source>
        <dbReference type="ARBA" id="ARBA00022862"/>
    </source>
</evidence>
<dbReference type="PROSITE" id="PS51352">
    <property type="entry name" value="THIOREDOXIN_2"/>
    <property type="match status" value="1"/>
</dbReference>
<gene>
    <name evidence="7" type="ORF">ENJ96_03175</name>
</gene>
<evidence type="ECO:0000256" key="4">
    <source>
        <dbReference type="ARBA" id="ARBA00023157"/>
    </source>
</evidence>
<proteinExistence type="predicted"/>
<keyword evidence="2" id="KW-0049">Antioxidant</keyword>
<keyword evidence="3 7" id="KW-0560">Oxidoreductase</keyword>
<keyword evidence="4" id="KW-1015">Disulfide bond</keyword>
<dbReference type="CDD" id="cd03014">
    <property type="entry name" value="PRX_Atyp2cys"/>
    <property type="match status" value="1"/>
</dbReference>
<keyword evidence="1 7" id="KW-0575">Peroxidase</keyword>
<dbReference type="InterPro" id="IPR036249">
    <property type="entry name" value="Thioredoxin-like_sf"/>
</dbReference>
<accession>A0A7V5NZD3</accession>
<evidence type="ECO:0000256" key="3">
    <source>
        <dbReference type="ARBA" id="ARBA00023002"/>
    </source>
</evidence>
<dbReference type="InterPro" id="IPR018219">
    <property type="entry name" value="Tpx_CS"/>
</dbReference>
<dbReference type="PROSITE" id="PS01265">
    <property type="entry name" value="TPX"/>
    <property type="match status" value="1"/>
</dbReference>
<sequence>MSWVWDVLEKQPPPVEITFQGSPLTLLGWRPEVGEQAPDFTVVDLELNPHRLAEFRGRVCVISSVPSLDTEICQLQTRRFNEEASRLPGVEILTISLDLPFAQKRFCEAFQVGRVKIFSDYLNRSFAYAFGLLIKELKLLARSVWVLDQEGVIRYRELVHELTAEPDYEAALEAVQKLL</sequence>
<dbReference type="PANTHER" id="PTHR43110:SF1">
    <property type="entry name" value="THIOL PEROXIDASE"/>
    <property type="match status" value="1"/>
</dbReference>
<evidence type="ECO:0000313" key="7">
    <source>
        <dbReference type="EMBL" id="HHI96832.1"/>
    </source>
</evidence>
<dbReference type="EMBL" id="DROK01000093">
    <property type="protein sequence ID" value="HHI96832.1"/>
    <property type="molecule type" value="Genomic_DNA"/>
</dbReference>
<dbReference type="GO" id="GO:0008379">
    <property type="term" value="F:thioredoxin peroxidase activity"/>
    <property type="evidence" value="ECO:0007669"/>
    <property type="project" value="InterPro"/>
</dbReference>
<dbReference type="NCBIfam" id="NF001808">
    <property type="entry name" value="PRK00522.1"/>
    <property type="match status" value="1"/>
</dbReference>
<dbReference type="InterPro" id="IPR002065">
    <property type="entry name" value="TPX"/>
</dbReference>
<evidence type="ECO:0000259" key="6">
    <source>
        <dbReference type="PROSITE" id="PS51352"/>
    </source>
</evidence>
<dbReference type="AlphaFoldDB" id="A0A7V5NZD3"/>
<keyword evidence="5" id="KW-0676">Redox-active center</keyword>
<dbReference type="EC" id="1.11.1.-" evidence="7"/>
<dbReference type="Gene3D" id="3.40.30.10">
    <property type="entry name" value="Glutaredoxin"/>
    <property type="match status" value="1"/>
</dbReference>
<dbReference type="PANTHER" id="PTHR43110">
    <property type="entry name" value="THIOL PEROXIDASE"/>
    <property type="match status" value="1"/>
</dbReference>
<comment type="caution">
    <text evidence="7">The sequence shown here is derived from an EMBL/GenBank/DDBJ whole genome shotgun (WGS) entry which is preliminary data.</text>
</comment>
<dbReference type="InterPro" id="IPR050455">
    <property type="entry name" value="Tpx_Peroxidase_subfamily"/>
</dbReference>
<dbReference type="Proteomes" id="UP000886101">
    <property type="component" value="Unassembled WGS sequence"/>
</dbReference>
<name>A0A7V5NZD3_9BACT</name>
<feature type="domain" description="Thioredoxin" evidence="6">
    <location>
        <begin position="31"/>
        <end position="179"/>
    </location>
</feature>
<protein>
    <submittedName>
        <fullName evidence="7">Thiol peroxidase</fullName>
        <ecNumber evidence="7">1.11.1.-</ecNumber>
    </submittedName>
</protein>
<evidence type="ECO:0000256" key="5">
    <source>
        <dbReference type="ARBA" id="ARBA00023284"/>
    </source>
</evidence>
<reference evidence="7" key="1">
    <citation type="journal article" date="2020" name="mSystems">
        <title>Genome- and Community-Level Interaction Insights into Carbon Utilization and Element Cycling Functions of Hydrothermarchaeota in Hydrothermal Sediment.</title>
        <authorList>
            <person name="Zhou Z."/>
            <person name="Liu Y."/>
            <person name="Xu W."/>
            <person name="Pan J."/>
            <person name="Luo Z.H."/>
            <person name="Li M."/>
        </authorList>
    </citation>
    <scope>NUCLEOTIDE SEQUENCE [LARGE SCALE GENOMIC DNA]</scope>
    <source>
        <strain evidence="7">HyVt-533</strain>
    </source>
</reference>
<dbReference type="SUPFAM" id="SSF52833">
    <property type="entry name" value="Thioredoxin-like"/>
    <property type="match status" value="1"/>
</dbReference>
<dbReference type="Pfam" id="PF08534">
    <property type="entry name" value="Redoxin"/>
    <property type="match status" value="1"/>
</dbReference>
<evidence type="ECO:0000256" key="1">
    <source>
        <dbReference type="ARBA" id="ARBA00022559"/>
    </source>
</evidence>
<dbReference type="InterPro" id="IPR013740">
    <property type="entry name" value="Redoxin"/>
</dbReference>